<dbReference type="SUPFAM" id="SSF52047">
    <property type="entry name" value="RNI-like"/>
    <property type="match status" value="1"/>
</dbReference>
<evidence type="ECO:0000313" key="2">
    <source>
        <dbReference type="Proteomes" id="UP001215598"/>
    </source>
</evidence>
<dbReference type="EMBL" id="JARKIB010000014">
    <property type="protein sequence ID" value="KAJ7772279.1"/>
    <property type="molecule type" value="Genomic_DNA"/>
</dbReference>
<organism evidence="1 2">
    <name type="scientific">Mycena metata</name>
    <dbReference type="NCBI Taxonomy" id="1033252"/>
    <lineage>
        <taxon>Eukaryota</taxon>
        <taxon>Fungi</taxon>
        <taxon>Dikarya</taxon>
        <taxon>Basidiomycota</taxon>
        <taxon>Agaricomycotina</taxon>
        <taxon>Agaricomycetes</taxon>
        <taxon>Agaricomycetidae</taxon>
        <taxon>Agaricales</taxon>
        <taxon>Marasmiineae</taxon>
        <taxon>Mycenaceae</taxon>
        <taxon>Mycena</taxon>
    </lineage>
</organism>
<gene>
    <name evidence="1" type="ORF">B0H16DRAFT_1512947</name>
</gene>
<name>A0AAD7NRV5_9AGAR</name>
<dbReference type="Gene3D" id="3.80.10.10">
    <property type="entry name" value="Ribonuclease Inhibitor"/>
    <property type="match status" value="1"/>
</dbReference>
<dbReference type="Proteomes" id="UP001215598">
    <property type="component" value="Unassembled WGS sequence"/>
</dbReference>
<protein>
    <recommendedName>
        <fullName evidence="3">F-box domain-containing protein</fullName>
    </recommendedName>
</protein>
<reference evidence="1" key="1">
    <citation type="submission" date="2023-03" db="EMBL/GenBank/DDBJ databases">
        <title>Massive genome expansion in bonnet fungi (Mycena s.s.) driven by repeated elements and novel gene families across ecological guilds.</title>
        <authorList>
            <consortium name="Lawrence Berkeley National Laboratory"/>
            <person name="Harder C.B."/>
            <person name="Miyauchi S."/>
            <person name="Viragh M."/>
            <person name="Kuo A."/>
            <person name="Thoen E."/>
            <person name="Andreopoulos B."/>
            <person name="Lu D."/>
            <person name="Skrede I."/>
            <person name="Drula E."/>
            <person name="Henrissat B."/>
            <person name="Morin E."/>
            <person name="Kohler A."/>
            <person name="Barry K."/>
            <person name="LaButti K."/>
            <person name="Morin E."/>
            <person name="Salamov A."/>
            <person name="Lipzen A."/>
            <person name="Mereny Z."/>
            <person name="Hegedus B."/>
            <person name="Baldrian P."/>
            <person name="Stursova M."/>
            <person name="Weitz H."/>
            <person name="Taylor A."/>
            <person name="Grigoriev I.V."/>
            <person name="Nagy L.G."/>
            <person name="Martin F."/>
            <person name="Kauserud H."/>
        </authorList>
    </citation>
    <scope>NUCLEOTIDE SEQUENCE</scope>
    <source>
        <strain evidence="1">CBHHK182m</strain>
    </source>
</reference>
<evidence type="ECO:0008006" key="3">
    <source>
        <dbReference type="Google" id="ProtNLM"/>
    </source>
</evidence>
<evidence type="ECO:0000313" key="1">
    <source>
        <dbReference type="EMBL" id="KAJ7772279.1"/>
    </source>
</evidence>
<accession>A0AAD7NRV5</accession>
<dbReference type="InterPro" id="IPR032675">
    <property type="entry name" value="LRR_dom_sf"/>
</dbReference>
<comment type="caution">
    <text evidence="1">The sequence shown here is derived from an EMBL/GenBank/DDBJ whole genome shotgun (WGS) entry which is preliminary data.</text>
</comment>
<keyword evidence="2" id="KW-1185">Reference proteome</keyword>
<sequence length="521" mass="58400">MHPALEIREIVQSVFGHVGRPSSGYDLKTLAMLARTCTAFCDPALDLLWAEQHNLKALMGCFPGDLFLEVDLVAFRRAAPPSHFARRIVQDLGIRRPITKEDWDRPLLYSHRVKALYLDNSIGTASASTSAFYDICLAFPGSHLFPNLRTLQADLSSAYREIQPARVIPFLLAPGIERITIALRQIDTASHFLPTLPQRCPSITYLDISNWDNGDTQSSSAVVQNLPQMQELRVYSLNRQALEYVRRLPTLKTLLIEDFTVDLPVDDNADAHSYSSLKDLEFGRTRVHRVTEFLKITRNCSLQRLHIGSFESETATAANMASLFSTLAAQRCSHTSLRTIRYHTRSSNSPPSDPDIYALTGHMIRPLFRFTNMVTVTIYQPCGLDITDDDVSQLASAWPCLEFLSLGGIYQVASRVTLHALYVLASHCPRLLSLSISLDATLVPALLTSIFDHPLQYIYVGRAAITEPAPVARYIATMFPATRVKAWADIETPRNSQETVYHGRWRIVSEDLVTIQSSNHT</sequence>
<proteinExistence type="predicted"/>
<dbReference type="AlphaFoldDB" id="A0AAD7NRV5"/>